<protein>
    <recommendedName>
        <fullName evidence="4">MARVEL domain-containing protein</fullName>
    </recommendedName>
</protein>
<keyword evidence="1" id="KW-0812">Transmembrane</keyword>
<organism evidence="2 3">
    <name type="scientific">Macrolepiota fuliginosa MF-IS2</name>
    <dbReference type="NCBI Taxonomy" id="1400762"/>
    <lineage>
        <taxon>Eukaryota</taxon>
        <taxon>Fungi</taxon>
        <taxon>Dikarya</taxon>
        <taxon>Basidiomycota</taxon>
        <taxon>Agaricomycotina</taxon>
        <taxon>Agaricomycetes</taxon>
        <taxon>Agaricomycetidae</taxon>
        <taxon>Agaricales</taxon>
        <taxon>Agaricineae</taxon>
        <taxon>Agaricaceae</taxon>
        <taxon>Macrolepiota</taxon>
    </lineage>
</organism>
<keyword evidence="1" id="KW-0472">Membrane</keyword>
<evidence type="ECO:0008006" key="4">
    <source>
        <dbReference type="Google" id="ProtNLM"/>
    </source>
</evidence>
<sequence>MTVRFGNHRLVFYIAVFALSGGVLGIAAHLASEFLPSLHRDFTIFSLIIPSLTIFSFLLLLQWAIPRVEAVALFILGTLWLSMGAWATDIIGNIQCDNQSGQINTDGGTMSARVWCREMKVVQAFSWMLFVLFSFALIILICLVSRAQAFGRFYIWKEPIRELPWFGEAPGYYNTTVTGPGMPQTYPMAQYPGVYPQGQPGSALVIQPGVNGQLPTITQVPVASTA</sequence>
<feature type="transmembrane region" description="Helical" evidence="1">
    <location>
        <begin position="12"/>
        <end position="30"/>
    </location>
</feature>
<reference evidence="2" key="1">
    <citation type="submission" date="2020-11" db="EMBL/GenBank/DDBJ databases">
        <authorList>
            <consortium name="DOE Joint Genome Institute"/>
            <person name="Ahrendt S."/>
            <person name="Riley R."/>
            <person name="Andreopoulos W."/>
            <person name="Labutti K."/>
            <person name="Pangilinan J."/>
            <person name="Ruiz-Duenas F.J."/>
            <person name="Barrasa J.M."/>
            <person name="Sanchez-Garcia M."/>
            <person name="Camarero S."/>
            <person name="Miyauchi S."/>
            <person name="Serrano A."/>
            <person name="Linde D."/>
            <person name="Babiker R."/>
            <person name="Drula E."/>
            <person name="Ayuso-Fernandez I."/>
            <person name="Pacheco R."/>
            <person name="Padilla G."/>
            <person name="Ferreira P."/>
            <person name="Barriuso J."/>
            <person name="Kellner H."/>
            <person name="Castanera R."/>
            <person name="Alfaro M."/>
            <person name="Ramirez L."/>
            <person name="Pisabarro A.G."/>
            <person name="Kuo A."/>
            <person name="Tritt A."/>
            <person name="Lipzen A."/>
            <person name="He G."/>
            <person name="Yan M."/>
            <person name="Ng V."/>
            <person name="Cullen D."/>
            <person name="Martin F."/>
            <person name="Rosso M.-N."/>
            <person name="Henrissat B."/>
            <person name="Hibbett D."/>
            <person name="Martinez A.T."/>
            <person name="Grigoriev I.V."/>
        </authorList>
    </citation>
    <scope>NUCLEOTIDE SEQUENCE</scope>
    <source>
        <strain evidence="2">MF-IS2</strain>
    </source>
</reference>
<evidence type="ECO:0000256" key="1">
    <source>
        <dbReference type="SAM" id="Phobius"/>
    </source>
</evidence>
<gene>
    <name evidence="2" type="ORF">P691DRAFT_330289</name>
</gene>
<accession>A0A9P5XJA2</accession>
<dbReference type="AlphaFoldDB" id="A0A9P5XJA2"/>
<comment type="caution">
    <text evidence="2">The sequence shown here is derived from an EMBL/GenBank/DDBJ whole genome shotgun (WGS) entry which is preliminary data.</text>
</comment>
<feature type="transmembrane region" description="Helical" evidence="1">
    <location>
        <begin position="124"/>
        <end position="144"/>
    </location>
</feature>
<evidence type="ECO:0000313" key="3">
    <source>
        <dbReference type="Proteomes" id="UP000807342"/>
    </source>
</evidence>
<feature type="transmembrane region" description="Helical" evidence="1">
    <location>
        <begin position="68"/>
        <end position="87"/>
    </location>
</feature>
<evidence type="ECO:0000313" key="2">
    <source>
        <dbReference type="EMBL" id="KAF9451740.1"/>
    </source>
</evidence>
<dbReference type="EMBL" id="MU151081">
    <property type="protein sequence ID" value="KAF9451740.1"/>
    <property type="molecule type" value="Genomic_DNA"/>
</dbReference>
<proteinExistence type="predicted"/>
<keyword evidence="3" id="KW-1185">Reference proteome</keyword>
<dbReference type="OrthoDB" id="3264219at2759"/>
<name>A0A9P5XJA2_9AGAR</name>
<feature type="transmembrane region" description="Helical" evidence="1">
    <location>
        <begin position="42"/>
        <end position="61"/>
    </location>
</feature>
<dbReference type="Proteomes" id="UP000807342">
    <property type="component" value="Unassembled WGS sequence"/>
</dbReference>
<keyword evidence="1" id="KW-1133">Transmembrane helix</keyword>